<evidence type="ECO:0000313" key="3">
    <source>
        <dbReference type="EMBL" id="MFC4404099.1"/>
    </source>
</evidence>
<dbReference type="PANTHER" id="PTHR39430:SF1">
    <property type="entry name" value="PROTEASE"/>
    <property type="match status" value="1"/>
</dbReference>
<feature type="transmembrane region" description="Helical" evidence="1">
    <location>
        <begin position="20"/>
        <end position="39"/>
    </location>
</feature>
<dbReference type="Pfam" id="PF02517">
    <property type="entry name" value="Rce1-like"/>
    <property type="match status" value="1"/>
</dbReference>
<name>A0ABV8WYT7_9BACI</name>
<feature type="transmembrane region" description="Helical" evidence="1">
    <location>
        <begin position="76"/>
        <end position="94"/>
    </location>
</feature>
<dbReference type="GO" id="GO:0016787">
    <property type="term" value="F:hydrolase activity"/>
    <property type="evidence" value="ECO:0007669"/>
    <property type="project" value="UniProtKB-KW"/>
</dbReference>
<organism evidence="3 4">
    <name type="scientific">Gracilibacillus xinjiangensis</name>
    <dbReference type="NCBI Taxonomy" id="1193282"/>
    <lineage>
        <taxon>Bacteria</taxon>
        <taxon>Bacillati</taxon>
        <taxon>Bacillota</taxon>
        <taxon>Bacilli</taxon>
        <taxon>Bacillales</taxon>
        <taxon>Bacillaceae</taxon>
        <taxon>Gracilibacillus</taxon>
    </lineage>
</organism>
<reference evidence="4" key="1">
    <citation type="journal article" date="2019" name="Int. J. Syst. Evol. Microbiol.">
        <title>The Global Catalogue of Microorganisms (GCM) 10K type strain sequencing project: providing services to taxonomists for standard genome sequencing and annotation.</title>
        <authorList>
            <consortium name="The Broad Institute Genomics Platform"/>
            <consortium name="The Broad Institute Genome Sequencing Center for Infectious Disease"/>
            <person name="Wu L."/>
            <person name="Ma J."/>
        </authorList>
    </citation>
    <scope>NUCLEOTIDE SEQUENCE [LARGE SCALE GENOMIC DNA]</scope>
    <source>
        <strain evidence="4">CCUG 37865</strain>
    </source>
</reference>
<evidence type="ECO:0000259" key="2">
    <source>
        <dbReference type="Pfam" id="PF02517"/>
    </source>
</evidence>
<feature type="transmembrane region" description="Helical" evidence="1">
    <location>
        <begin position="136"/>
        <end position="154"/>
    </location>
</feature>
<dbReference type="PANTHER" id="PTHR39430">
    <property type="entry name" value="MEMBRANE-ASSOCIATED PROTEASE-RELATED"/>
    <property type="match status" value="1"/>
</dbReference>
<keyword evidence="1" id="KW-0472">Membrane</keyword>
<feature type="transmembrane region" description="Helical" evidence="1">
    <location>
        <begin position="99"/>
        <end position="116"/>
    </location>
</feature>
<keyword evidence="3" id="KW-0378">Hydrolase</keyword>
<keyword evidence="1" id="KW-1133">Transmembrane helix</keyword>
<comment type="caution">
    <text evidence="3">The sequence shown here is derived from an EMBL/GenBank/DDBJ whole genome shotgun (WGS) entry which is preliminary data.</text>
</comment>
<dbReference type="EC" id="3.4.-.-" evidence="3"/>
<dbReference type="EMBL" id="JBHSDT010000008">
    <property type="protein sequence ID" value="MFC4404099.1"/>
    <property type="molecule type" value="Genomic_DNA"/>
</dbReference>
<feature type="domain" description="CAAX prenyl protease 2/Lysostaphin resistance protein A-like" evidence="2">
    <location>
        <begin position="20"/>
        <end position="111"/>
    </location>
</feature>
<keyword evidence="1" id="KW-0812">Transmembrane</keyword>
<dbReference type="Proteomes" id="UP001595882">
    <property type="component" value="Unassembled WGS sequence"/>
</dbReference>
<dbReference type="RefSeq" id="WP_390252637.1">
    <property type="nucleotide sequence ID" value="NZ_JBHSDT010000008.1"/>
</dbReference>
<evidence type="ECO:0000256" key="1">
    <source>
        <dbReference type="SAM" id="Phobius"/>
    </source>
</evidence>
<feature type="transmembrane region" description="Helical" evidence="1">
    <location>
        <begin position="51"/>
        <end position="70"/>
    </location>
</feature>
<keyword evidence="4" id="KW-1185">Reference proteome</keyword>
<proteinExistence type="predicted"/>
<protein>
    <submittedName>
        <fullName evidence="3">CPBP family intramembrane glutamic endopeptidase</fullName>
        <ecNumber evidence="3">3.4.-.-</ecNumber>
    </submittedName>
</protein>
<dbReference type="InterPro" id="IPR003675">
    <property type="entry name" value="Rce1/LyrA-like_dom"/>
</dbReference>
<sequence>MSNLNMISVESISLQKIVLIFLFAFFTAGFTAFAEEIIFRGYLVSILKVHLSWKWIILIICVLFTMYHIPQWGLPLPYWIRYFIMAIVFTLPVIITKSLWFSIGVHFGGNFTYYILLTELGLVVTEKNEYIIETMGWVSAIAALLLLGFIYVFFKKFKRFI</sequence>
<accession>A0ABV8WYT7</accession>
<gene>
    <name evidence="3" type="ORF">ACFOY7_13580</name>
</gene>
<evidence type="ECO:0000313" key="4">
    <source>
        <dbReference type="Proteomes" id="UP001595882"/>
    </source>
</evidence>